<feature type="transmembrane region" description="Helical" evidence="12">
    <location>
        <begin position="21"/>
        <end position="44"/>
    </location>
</feature>
<dbReference type="SUPFAM" id="SSF110035">
    <property type="entry name" value="GDNF receptor-like"/>
    <property type="match status" value="1"/>
</dbReference>
<evidence type="ECO:0000256" key="3">
    <source>
        <dbReference type="ARBA" id="ARBA00022475"/>
    </source>
</evidence>
<keyword evidence="12" id="KW-1133">Transmembrane helix</keyword>
<evidence type="ECO:0000256" key="6">
    <source>
        <dbReference type="ARBA" id="ARBA00023136"/>
    </source>
</evidence>
<dbReference type="AlphaFoldDB" id="A0A671Q4L3"/>
<feature type="disulfide bond" evidence="10">
    <location>
        <begin position="308"/>
        <end position="326"/>
    </location>
</feature>
<comment type="subcellular location">
    <subcellularLocation>
        <location evidence="1">Cell membrane</location>
        <topology evidence="1">Lipid-anchor</topology>
        <topology evidence="1">GPI-anchor</topology>
    </subcellularLocation>
</comment>
<feature type="disulfide bond" evidence="10">
    <location>
        <begin position="185"/>
        <end position="255"/>
    </location>
</feature>
<organism evidence="14 15">
    <name type="scientific">Sinocyclocheilus anshuiensis</name>
    <dbReference type="NCBI Taxonomy" id="1608454"/>
    <lineage>
        <taxon>Eukaryota</taxon>
        <taxon>Metazoa</taxon>
        <taxon>Chordata</taxon>
        <taxon>Craniata</taxon>
        <taxon>Vertebrata</taxon>
        <taxon>Euteleostomi</taxon>
        <taxon>Actinopterygii</taxon>
        <taxon>Neopterygii</taxon>
        <taxon>Teleostei</taxon>
        <taxon>Ostariophysi</taxon>
        <taxon>Cypriniformes</taxon>
        <taxon>Cyprinidae</taxon>
        <taxon>Cyprininae</taxon>
        <taxon>Sinocyclocheilus</taxon>
    </lineage>
</organism>
<dbReference type="GO" id="GO:0038023">
    <property type="term" value="F:signaling receptor activity"/>
    <property type="evidence" value="ECO:0007669"/>
    <property type="project" value="InterPro"/>
</dbReference>
<feature type="disulfide bond" evidence="10">
    <location>
        <begin position="209"/>
        <end position="233"/>
    </location>
</feature>
<feature type="region of interest" description="Disordered" evidence="11">
    <location>
        <begin position="391"/>
        <end position="411"/>
    </location>
</feature>
<comment type="similarity">
    <text evidence="2">Belongs to the GDNFR family.</text>
</comment>
<feature type="disulfide bond" evidence="10">
    <location>
        <begin position="358"/>
        <end position="368"/>
    </location>
</feature>
<keyword evidence="7" id="KW-0675">Receptor</keyword>
<keyword evidence="5" id="KW-0732">Signal</keyword>
<dbReference type="InterPro" id="IPR016017">
    <property type="entry name" value="GDNF/GAS1"/>
</dbReference>
<feature type="disulfide bond" evidence="10">
    <location>
        <begin position="228"/>
        <end position="274"/>
    </location>
</feature>
<feature type="disulfide bond" evidence="10">
    <location>
        <begin position="291"/>
        <end position="297"/>
    </location>
</feature>
<feature type="disulfide bond" evidence="10">
    <location>
        <begin position="62"/>
        <end position="68"/>
    </location>
</feature>
<feature type="disulfide bond" evidence="10">
    <location>
        <begin position="318"/>
        <end position="380"/>
    </location>
</feature>
<keyword evidence="10" id="KW-1015">Disulfide bond</keyword>
<dbReference type="GO" id="GO:0009897">
    <property type="term" value="C:external side of plasma membrane"/>
    <property type="evidence" value="ECO:0007669"/>
    <property type="project" value="TreeGrafter"/>
</dbReference>
<feature type="disulfide bond" evidence="10">
    <location>
        <begin position="192"/>
        <end position="198"/>
    </location>
</feature>
<evidence type="ECO:0000256" key="12">
    <source>
        <dbReference type="SAM" id="Phobius"/>
    </source>
</evidence>
<evidence type="ECO:0000256" key="1">
    <source>
        <dbReference type="ARBA" id="ARBA00004609"/>
    </source>
</evidence>
<dbReference type="PANTHER" id="PTHR10269:SF4">
    <property type="entry name" value="GDNF FAMILY RECEPTOR ALPHA-2"/>
    <property type="match status" value="1"/>
</dbReference>
<evidence type="ECO:0000256" key="10">
    <source>
        <dbReference type="PIRSR" id="PIRSR038071-1"/>
    </source>
</evidence>
<dbReference type="InterPro" id="IPR037193">
    <property type="entry name" value="GDNF_alpha"/>
</dbReference>
<protein>
    <submittedName>
        <fullName evidence="14">GDNF family receptor alpha-2-like</fullName>
    </submittedName>
</protein>
<dbReference type="Proteomes" id="UP000472260">
    <property type="component" value="Unassembled WGS sequence"/>
</dbReference>
<dbReference type="Gene3D" id="1.10.220.110">
    <property type="entry name" value="GDNF binding domain"/>
    <property type="match status" value="1"/>
</dbReference>
<evidence type="ECO:0000313" key="14">
    <source>
        <dbReference type="Ensembl" id="ENSSANP00000063389.1"/>
    </source>
</evidence>
<dbReference type="SMART" id="SM00907">
    <property type="entry name" value="GDNF"/>
    <property type="match status" value="3"/>
</dbReference>
<feature type="disulfide bond" evidence="10">
    <location>
        <begin position="284"/>
        <end position="356"/>
    </location>
</feature>
<reference evidence="14" key="1">
    <citation type="submission" date="2025-08" db="UniProtKB">
        <authorList>
            <consortium name="Ensembl"/>
        </authorList>
    </citation>
    <scope>IDENTIFICATION</scope>
</reference>
<dbReference type="GO" id="GO:0007169">
    <property type="term" value="P:cell surface receptor protein tyrosine kinase signaling pathway"/>
    <property type="evidence" value="ECO:0007669"/>
    <property type="project" value="UniProtKB-ARBA"/>
</dbReference>
<evidence type="ECO:0000313" key="15">
    <source>
        <dbReference type="Proteomes" id="UP000472260"/>
    </source>
</evidence>
<dbReference type="FunFam" id="1.10.220.110:FF:000001">
    <property type="entry name" value="GDNF family receptor alpha"/>
    <property type="match status" value="1"/>
</dbReference>
<evidence type="ECO:0000259" key="13">
    <source>
        <dbReference type="SMART" id="SM00907"/>
    </source>
</evidence>
<feature type="region of interest" description="Disordered" evidence="11">
    <location>
        <begin position="458"/>
        <end position="479"/>
    </location>
</feature>
<keyword evidence="6 12" id="KW-0472">Membrane</keyword>
<evidence type="ECO:0000256" key="11">
    <source>
        <dbReference type="SAM" id="MobiDB-lite"/>
    </source>
</evidence>
<keyword evidence="3" id="KW-1003">Cell membrane</keyword>
<feature type="domain" description="GDNF/GAS1" evidence="13">
    <location>
        <begin position="185"/>
        <end position="274"/>
    </location>
</feature>
<dbReference type="Pfam" id="PF02351">
    <property type="entry name" value="GDNF"/>
    <property type="match status" value="3"/>
</dbReference>
<evidence type="ECO:0000256" key="2">
    <source>
        <dbReference type="ARBA" id="ARBA00005961"/>
    </source>
</evidence>
<dbReference type="Ensembl" id="ENSSANT00000067388.1">
    <property type="protein sequence ID" value="ENSSANP00000063389.1"/>
    <property type="gene ID" value="ENSSANG00000031612.1"/>
</dbReference>
<dbReference type="PIRSF" id="PIRSF038071">
    <property type="entry name" value="GDNF_family_receptor_alpha"/>
    <property type="match status" value="1"/>
</dbReference>
<feature type="disulfide bond" evidence="10">
    <location>
        <begin position="257"/>
        <end position="262"/>
    </location>
</feature>
<feature type="domain" description="GDNF/GAS1" evidence="13">
    <location>
        <begin position="55"/>
        <end position="132"/>
    </location>
</feature>
<keyword evidence="4" id="KW-0336">GPI-anchor</keyword>
<dbReference type="GO" id="GO:0007399">
    <property type="term" value="P:nervous system development"/>
    <property type="evidence" value="ECO:0007669"/>
    <property type="project" value="TreeGrafter"/>
</dbReference>
<feature type="domain" description="GDNF/GAS1" evidence="13">
    <location>
        <begin position="284"/>
        <end position="380"/>
    </location>
</feature>
<dbReference type="InterPro" id="IPR003438">
    <property type="entry name" value="GDNF_rcpt"/>
</dbReference>
<evidence type="ECO:0000256" key="8">
    <source>
        <dbReference type="ARBA" id="ARBA00023180"/>
    </source>
</evidence>
<dbReference type="PANTHER" id="PTHR10269">
    <property type="entry name" value="GDNF RECEPTOR ALPHA"/>
    <property type="match status" value="1"/>
</dbReference>
<dbReference type="PRINTS" id="PR01316">
    <property type="entry name" value="GDNFRECEPTOR"/>
</dbReference>
<evidence type="ECO:0000256" key="9">
    <source>
        <dbReference type="ARBA" id="ARBA00023288"/>
    </source>
</evidence>
<name>A0A671Q4L3_9TELE</name>
<dbReference type="GO" id="GO:0043235">
    <property type="term" value="C:receptor complex"/>
    <property type="evidence" value="ECO:0007669"/>
    <property type="project" value="TreeGrafter"/>
</dbReference>
<evidence type="ECO:0000256" key="4">
    <source>
        <dbReference type="ARBA" id="ARBA00022622"/>
    </source>
</evidence>
<sequence length="499" mass="56181">MTARTAPFYARGLSIRNRNMYIYIYGFLLFLDELVFSMSGSSALSESGHQESMDCLRATEKCNQDQKCSHRFRILRQCLAGKDRNTMLANRDCQVALEVLQEMALFDCRCKRGMKKEMQCLQSYWSINIGPTEGEEFYEPSPYEPMTPHRHSDAFRLASIISGIHSGTSKGQPHCSDPSRPCNPCLDATKACNLNENCKRQRSNYISTCTRAQTQGQQPSQPQSQDSCNRKRCHKALRQFFERVDSQYSYGLLFCSCKDQACAERRRQTIVPSCSYQDKTKPNCLQLHSTCRLDVHCRSRLADFHTNCQMTPHSISSCLNDDYQACLASYTRLIGTDMTPNYMDSGHSNFTISPWCTCRGSGNQEEECEKFLQDFRENTCLRNAIQAFGYGSLPKPDPQPTTGSVKPDLEPTVNIPKTTMEPGEEPCIISSCANLNALDCYPSKDYICESEVRSAKMKLSKPVPGSPPNTRVEDPRNSSPALSDVLMLGLLFALGNLAM</sequence>
<reference evidence="14" key="2">
    <citation type="submission" date="2025-09" db="UniProtKB">
        <authorList>
            <consortium name="Ensembl"/>
        </authorList>
    </citation>
    <scope>IDENTIFICATION</scope>
</reference>
<proteinExistence type="inferred from homology"/>
<gene>
    <name evidence="14" type="primary">gfra2a</name>
</gene>
<keyword evidence="8" id="KW-0325">Glycoprotein</keyword>
<keyword evidence="15" id="KW-1185">Reference proteome</keyword>
<accession>A0A671Q4L3</accession>
<evidence type="ECO:0000256" key="7">
    <source>
        <dbReference type="ARBA" id="ARBA00023170"/>
    </source>
</evidence>
<keyword evidence="12" id="KW-0812">Transmembrane</keyword>
<evidence type="ECO:0000256" key="5">
    <source>
        <dbReference type="ARBA" id="ARBA00022729"/>
    </source>
</evidence>
<keyword evidence="9" id="KW-0449">Lipoprotein</keyword>
<dbReference type="InterPro" id="IPR017372">
    <property type="entry name" value="Glial_neurotroph_fac_rcpt_a1/2"/>
</dbReference>